<evidence type="ECO:0000313" key="1">
    <source>
        <dbReference type="EMBL" id="RAV99673.1"/>
    </source>
</evidence>
<comment type="caution">
    <text evidence="1">The sequence shown here is derived from an EMBL/GenBank/DDBJ whole genome shotgun (WGS) entry which is preliminary data.</text>
</comment>
<keyword evidence="2" id="KW-1185">Reference proteome</keyword>
<dbReference type="EMBL" id="QMFY01000010">
    <property type="protein sequence ID" value="RAV99673.1"/>
    <property type="molecule type" value="Genomic_DNA"/>
</dbReference>
<evidence type="ECO:0008006" key="3">
    <source>
        <dbReference type="Google" id="ProtNLM"/>
    </source>
</evidence>
<accession>A0A364Y1N9</accession>
<gene>
    <name evidence="1" type="ORF">DQQ10_18945</name>
</gene>
<evidence type="ECO:0000313" key="2">
    <source>
        <dbReference type="Proteomes" id="UP000251889"/>
    </source>
</evidence>
<dbReference type="AlphaFoldDB" id="A0A364Y1N9"/>
<name>A0A364Y1N9_9BACT</name>
<organism evidence="1 2">
    <name type="scientific">Pseudochryseolinea flava</name>
    <dbReference type="NCBI Taxonomy" id="2059302"/>
    <lineage>
        <taxon>Bacteria</taxon>
        <taxon>Pseudomonadati</taxon>
        <taxon>Bacteroidota</taxon>
        <taxon>Cytophagia</taxon>
        <taxon>Cytophagales</taxon>
        <taxon>Fulvivirgaceae</taxon>
        <taxon>Pseudochryseolinea</taxon>
    </lineage>
</organism>
<reference evidence="1 2" key="1">
    <citation type="submission" date="2018-06" db="EMBL/GenBank/DDBJ databases">
        <title>Chryseolinea flavus sp. nov., a member of the phylum Bacteroidetes isolated from soil.</title>
        <authorList>
            <person name="Li Y."/>
            <person name="Wang J."/>
        </authorList>
    </citation>
    <scope>NUCLEOTIDE SEQUENCE [LARGE SCALE GENOMIC DNA]</scope>
    <source>
        <strain evidence="1 2">SDU1-6</strain>
    </source>
</reference>
<sequence length="235" mass="26603">MTITFYCTEDLKALGKTTNCKVCSILVTVDEISDKAKRMIADISNDNWITKLDVIDRASYRAKSQQTVDRLIKEIFSNVSTKLTEEFGEYLISYSATKALEKVYKHVPLPLAELWKERIVGNAGFDFHTESPDDLIVFGESKFSSSKNPHTIALDQIAAFVKAKKDEMDLSDLRRFARQSSVQNVIANHKAYVAAFSLNGKRHRQIFNTALKSENINALLCHAELYLVGIKYEPK</sequence>
<dbReference type="Proteomes" id="UP000251889">
    <property type="component" value="Unassembled WGS sequence"/>
</dbReference>
<proteinExistence type="predicted"/>
<protein>
    <recommendedName>
        <fullName evidence="3">DUF1837 domain-containing protein</fullName>
    </recommendedName>
</protein>